<dbReference type="OrthoDB" id="409928at2759"/>
<gene>
    <name evidence="4" type="ORF">G6O67_004068</name>
</gene>
<dbReference type="Gene3D" id="3.30.1490.10">
    <property type="match status" value="1"/>
</dbReference>
<dbReference type="GO" id="GO:1990904">
    <property type="term" value="C:ribonucleoprotein complex"/>
    <property type="evidence" value="ECO:0007669"/>
    <property type="project" value="UniProtKB-KW"/>
</dbReference>
<dbReference type="InterPro" id="IPR000630">
    <property type="entry name" value="Ribosomal_uS8"/>
</dbReference>
<dbReference type="InterPro" id="IPR035987">
    <property type="entry name" value="Ribosomal_uS8_sf"/>
</dbReference>
<evidence type="ECO:0000313" key="5">
    <source>
        <dbReference type="Proteomes" id="UP000557566"/>
    </source>
</evidence>
<name>A0A8H4LXZ9_9HYPO</name>
<sequence>MPSILNIANMCSHLQNISKAGLGMTSVKNTKYNLRLALAMHRSGFFSAVYRGGKSPPTVEQMVSVAPDVLTTANVAEARLWLCMKYWNGRPVLSKAIMISRPGRIMTATIKELDTLARGRPTKVSGGVVEGLNVGECMFLGTSSGVLEVREALERKVGGLLMCRVL</sequence>
<dbReference type="SUPFAM" id="SSF56047">
    <property type="entry name" value="Ribosomal protein S8"/>
    <property type="match status" value="1"/>
</dbReference>
<dbReference type="Proteomes" id="UP000557566">
    <property type="component" value="Unassembled WGS sequence"/>
</dbReference>
<evidence type="ECO:0000313" key="4">
    <source>
        <dbReference type="EMBL" id="KAF4507584.1"/>
    </source>
</evidence>
<dbReference type="GO" id="GO:0006412">
    <property type="term" value="P:translation"/>
    <property type="evidence" value="ECO:0007669"/>
    <property type="project" value="InterPro"/>
</dbReference>
<evidence type="ECO:0000256" key="3">
    <source>
        <dbReference type="ARBA" id="ARBA00023274"/>
    </source>
</evidence>
<keyword evidence="3" id="KW-0687">Ribonucleoprotein</keyword>
<evidence type="ECO:0000256" key="1">
    <source>
        <dbReference type="ARBA" id="ARBA00006471"/>
    </source>
</evidence>
<dbReference type="Pfam" id="PF00410">
    <property type="entry name" value="Ribosomal_S8"/>
    <property type="match status" value="1"/>
</dbReference>
<accession>A0A8H4LXZ9</accession>
<comment type="similarity">
    <text evidence="1">Belongs to the universal ribosomal protein uS8 family.</text>
</comment>
<dbReference type="GO" id="GO:0003735">
    <property type="term" value="F:structural constituent of ribosome"/>
    <property type="evidence" value="ECO:0007669"/>
    <property type="project" value="InterPro"/>
</dbReference>
<reference evidence="4 5" key="1">
    <citation type="journal article" date="2020" name="Genome Biol. Evol.">
        <title>A new high-quality draft genome assembly of the Chinese cordyceps Ophiocordyceps sinensis.</title>
        <authorList>
            <person name="Shu R."/>
            <person name="Zhang J."/>
            <person name="Meng Q."/>
            <person name="Zhang H."/>
            <person name="Zhou G."/>
            <person name="Li M."/>
            <person name="Wu P."/>
            <person name="Zhao Y."/>
            <person name="Chen C."/>
            <person name="Qin Q."/>
        </authorList>
    </citation>
    <scope>NUCLEOTIDE SEQUENCE [LARGE SCALE GENOMIC DNA]</scope>
    <source>
        <strain evidence="4 5">IOZ07</strain>
    </source>
</reference>
<keyword evidence="2" id="KW-0689">Ribosomal protein</keyword>
<dbReference type="GO" id="GO:0005840">
    <property type="term" value="C:ribosome"/>
    <property type="evidence" value="ECO:0007669"/>
    <property type="project" value="UniProtKB-KW"/>
</dbReference>
<organism evidence="4 5">
    <name type="scientific">Ophiocordyceps sinensis</name>
    <dbReference type="NCBI Taxonomy" id="72228"/>
    <lineage>
        <taxon>Eukaryota</taxon>
        <taxon>Fungi</taxon>
        <taxon>Dikarya</taxon>
        <taxon>Ascomycota</taxon>
        <taxon>Pezizomycotina</taxon>
        <taxon>Sordariomycetes</taxon>
        <taxon>Hypocreomycetidae</taxon>
        <taxon>Hypocreales</taxon>
        <taxon>Ophiocordycipitaceae</taxon>
        <taxon>Ophiocordyceps</taxon>
    </lineage>
</organism>
<dbReference type="AlphaFoldDB" id="A0A8H4LXZ9"/>
<comment type="caution">
    <text evidence="4">The sequence shown here is derived from an EMBL/GenBank/DDBJ whole genome shotgun (WGS) entry which is preliminary data.</text>
</comment>
<proteinExistence type="inferred from homology"/>
<dbReference type="EMBL" id="JAAVMX010000005">
    <property type="protein sequence ID" value="KAF4507584.1"/>
    <property type="molecule type" value="Genomic_DNA"/>
</dbReference>
<keyword evidence="5" id="KW-1185">Reference proteome</keyword>
<evidence type="ECO:0000256" key="2">
    <source>
        <dbReference type="ARBA" id="ARBA00022980"/>
    </source>
</evidence>
<evidence type="ECO:0008006" key="6">
    <source>
        <dbReference type="Google" id="ProtNLM"/>
    </source>
</evidence>
<protein>
    <recommendedName>
        <fullName evidence="6">40S ribosomal protein S8</fullName>
    </recommendedName>
</protein>